<sequence length="71" mass="7842">MLIKDKNARYRTCTGALRKEGTSTVYGARISPYVLSVTVHFSQHSGIRSDSSPGVTKESGSVLNWNWVPNE</sequence>
<dbReference type="AlphaFoldDB" id="A0AAV2NUQ5"/>
<name>A0AAV2NUQ5_9HYME</name>
<evidence type="ECO:0000313" key="2">
    <source>
        <dbReference type="Proteomes" id="UP001497644"/>
    </source>
</evidence>
<dbReference type="EMBL" id="OZ034828">
    <property type="protein sequence ID" value="CAL1684186.1"/>
    <property type="molecule type" value="Genomic_DNA"/>
</dbReference>
<accession>A0AAV2NUQ5</accession>
<reference evidence="1" key="1">
    <citation type="submission" date="2024-04" db="EMBL/GenBank/DDBJ databases">
        <authorList>
            <consortium name="Molecular Ecology Group"/>
        </authorList>
    </citation>
    <scope>NUCLEOTIDE SEQUENCE</scope>
</reference>
<gene>
    <name evidence="1" type="ORF">LPLAT_LOCUS9860</name>
</gene>
<keyword evidence="2" id="KW-1185">Reference proteome</keyword>
<proteinExistence type="predicted"/>
<organism evidence="1 2">
    <name type="scientific">Lasius platythorax</name>
    <dbReference type="NCBI Taxonomy" id="488582"/>
    <lineage>
        <taxon>Eukaryota</taxon>
        <taxon>Metazoa</taxon>
        <taxon>Ecdysozoa</taxon>
        <taxon>Arthropoda</taxon>
        <taxon>Hexapoda</taxon>
        <taxon>Insecta</taxon>
        <taxon>Pterygota</taxon>
        <taxon>Neoptera</taxon>
        <taxon>Endopterygota</taxon>
        <taxon>Hymenoptera</taxon>
        <taxon>Apocrita</taxon>
        <taxon>Aculeata</taxon>
        <taxon>Formicoidea</taxon>
        <taxon>Formicidae</taxon>
        <taxon>Formicinae</taxon>
        <taxon>Lasius</taxon>
        <taxon>Lasius</taxon>
    </lineage>
</organism>
<protein>
    <submittedName>
        <fullName evidence="1">Uncharacterized protein</fullName>
    </submittedName>
</protein>
<evidence type="ECO:0000313" key="1">
    <source>
        <dbReference type="EMBL" id="CAL1684186.1"/>
    </source>
</evidence>
<dbReference type="Proteomes" id="UP001497644">
    <property type="component" value="Chromosome 5"/>
</dbReference>